<comment type="subcellular location">
    <subcellularLocation>
        <location evidence="1">Membrane</location>
        <topology evidence="1">Multi-pass membrane protein</topology>
    </subcellularLocation>
</comment>
<keyword evidence="15" id="KW-1185">Reference proteome</keyword>
<evidence type="ECO:0000256" key="8">
    <source>
        <dbReference type="ARBA" id="ARBA00023136"/>
    </source>
</evidence>
<dbReference type="Proteomes" id="UP000198287">
    <property type="component" value="Unassembled WGS sequence"/>
</dbReference>
<reference evidence="14 15" key="1">
    <citation type="submission" date="2015-12" db="EMBL/GenBank/DDBJ databases">
        <title>The genome of Folsomia candida.</title>
        <authorList>
            <person name="Faddeeva A."/>
            <person name="Derks M.F."/>
            <person name="Anvar Y."/>
            <person name="Smit S."/>
            <person name="Van Straalen N."/>
            <person name="Roelofs D."/>
        </authorList>
    </citation>
    <scope>NUCLEOTIDE SEQUENCE [LARGE SCALE GENOMIC DNA]</scope>
    <source>
        <strain evidence="14 15">VU population</strain>
        <tissue evidence="14">Whole body</tissue>
    </source>
</reference>
<evidence type="ECO:0000256" key="13">
    <source>
        <dbReference type="SAM" id="Phobius"/>
    </source>
</evidence>
<dbReference type="CDD" id="cd05339">
    <property type="entry name" value="17beta-HSDXI-like_SDR_c"/>
    <property type="match status" value="1"/>
</dbReference>
<dbReference type="GO" id="GO:0052650">
    <property type="term" value="F:all-trans-retinol dehydrogenase (NADP+) activity"/>
    <property type="evidence" value="ECO:0007669"/>
    <property type="project" value="UniProtKB-ARBA"/>
</dbReference>
<keyword evidence="8 13" id="KW-0472">Membrane</keyword>
<keyword evidence="6" id="KW-0560">Oxidoreductase</keyword>
<comment type="similarity">
    <text evidence="2 12">Belongs to the short-chain dehydrogenases/reductases (SDR) family.</text>
</comment>
<dbReference type="OMA" id="GHIICLS"/>
<dbReference type="PRINTS" id="PR00080">
    <property type="entry name" value="SDRFAMILY"/>
</dbReference>
<dbReference type="PANTHER" id="PTHR24322:SF736">
    <property type="entry name" value="RETINOL DEHYDROGENASE 10"/>
    <property type="match status" value="1"/>
</dbReference>
<keyword evidence="5 13" id="KW-1133">Transmembrane helix</keyword>
<protein>
    <recommendedName>
        <fullName evidence="10">Short-chain dehydrogenase/reductase 3</fullName>
    </recommendedName>
    <alternativeName>
        <fullName evidence="11">Retinal short-chain dehydrogenase/reductase 1</fullName>
    </alternativeName>
</protein>
<dbReference type="OrthoDB" id="5840532at2759"/>
<evidence type="ECO:0000256" key="4">
    <source>
        <dbReference type="ARBA" id="ARBA00022857"/>
    </source>
</evidence>
<evidence type="ECO:0000256" key="11">
    <source>
        <dbReference type="ARBA" id="ARBA00082544"/>
    </source>
</evidence>
<evidence type="ECO:0000256" key="3">
    <source>
        <dbReference type="ARBA" id="ARBA00022692"/>
    </source>
</evidence>
<gene>
    <name evidence="14" type="ORF">Fcan01_06007</name>
</gene>
<dbReference type="InterPro" id="IPR002347">
    <property type="entry name" value="SDR_fam"/>
</dbReference>
<evidence type="ECO:0000313" key="14">
    <source>
        <dbReference type="EMBL" id="OXA59264.1"/>
    </source>
</evidence>
<evidence type="ECO:0000256" key="12">
    <source>
        <dbReference type="RuleBase" id="RU000363"/>
    </source>
</evidence>
<dbReference type="GO" id="GO:0005811">
    <property type="term" value="C:lipid droplet"/>
    <property type="evidence" value="ECO:0007669"/>
    <property type="project" value="TreeGrafter"/>
</dbReference>
<sequence length="321" mass="36838">MEAQNLLGKVPSQNTFFSGLLEVIFLITYTVYTYIHLVYRWIRPRRLKSLDGEVFLITGSASGIGREVVYNLATNHPRTILVLWDSNESANQHIVDAVKLLGVEVFSYTVDVTNREEVEECARRVFDEVGFVSRLFNNAGVVGLGDLLSQTPEKIEKTMDVNVLSHFWILRSFLPQMIENLDGHIITTCSLAGHIGLPYDVPYAASKFAVRGYIESVKAEMRLHPLKPKIRFTTIYPSFVNTPLISRVVYKFKMQFLFNPLEPRYVAEKIVEGVRRNEEEVFVPRIGEFLVFLKGIMPKRAFQKLSDSMIESLYFKEEKVQ</sequence>
<dbReference type="GO" id="GO:0016020">
    <property type="term" value="C:membrane"/>
    <property type="evidence" value="ECO:0007669"/>
    <property type="project" value="UniProtKB-SubCell"/>
</dbReference>
<evidence type="ECO:0000256" key="2">
    <source>
        <dbReference type="ARBA" id="ARBA00006484"/>
    </source>
</evidence>
<name>A0A226EQD4_FOLCA</name>
<evidence type="ECO:0000256" key="6">
    <source>
        <dbReference type="ARBA" id="ARBA00023002"/>
    </source>
</evidence>
<dbReference type="AlphaFoldDB" id="A0A226EQD4"/>
<keyword evidence="4" id="KW-0521">NADP</keyword>
<dbReference type="EMBL" id="LNIX01000002">
    <property type="protein sequence ID" value="OXA59264.1"/>
    <property type="molecule type" value="Genomic_DNA"/>
</dbReference>
<keyword evidence="7" id="KW-0443">Lipid metabolism</keyword>
<evidence type="ECO:0000313" key="15">
    <source>
        <dbReference type="Proteomes" id="UP000198287"/>
    </source>
</evidence>
<dbReference type="InterPro" id="IPR036291">
    <property type="entry name" value="NAD(P)-bd_dom_sf"/>
</dbReference>
<comment type="function">
    <text evidence="9">Catalyzes the reduction of all-trans-retinal to all-trans-retinol in the presence of NADPH.</text>
</comment>
<dbReference type="PANTHER" id="PTHR24322">
    <property type="entry name" value="PKSB"/>
    <property type="match status" value="1"/>
</dbReference>
<keyword evidence="3 13" id="KW-0812">Transmembrane</keyword>
<dbReference type="Gene3D" id="3.40.50.720">
    <property type="entry name" value="NAD(P)-binding Rossmann-like Domain"/>
    <property type="match status" value="1"/>
</dbReference>
<feature type="transmembrane region" description="Helical" evidence="13">
    <location>
        <begin position="16"/>
        <end position="39"/>
    </location>
</feature>
<dbReference type="SUPFAM" id="SSF51735">
    <property type="entry name" value="NAD(P)-binding Rossmann-fold domains"/>
    <property type="match status" value="1"/>
</dbReference>
<evidence type="ECO:0000256" key="10">
    <source>
        <dbReference type="ARBA" id="ARBA00068717"/>
    </source>
</evidence>
<evidence type="ECO:0000256" key="7">
    <source>
        <dbReference type="ARBA" id="ARBA00023098"/>
    </source>
</evidence>
<evidence type="ECO:0000256" key="1">
    <source>
        <dbReference type="ARBA" id="ARBA00004141"/>
    </source>
</evidence>
<dbReference type="PRINTS" id="PR00081">
    <property type="entry name" value="GDHRDH"/>
</dbReference>
<organism evidence="14 15">
    <name type="scientific">Folsomia candida</name>
    <name type="common">Springtail</name>
    <dbReference type="NCBI Taxonomy" id="158441"/>
    <lineage>
        <taxon>Eukaryota</taxon>
        <taxon>Metazoa</taxon>
        <taxon>Ecdysozoa</taxon>
        <taxon>Arthropoda</taxon>
        <taxon>Hexapoda</taxon>
        <taxon>Collembola</taxon>
        <taxon>Entomobryomorpha</taxon>
        <taxon>Isotomoidea</taxon>
        <taxon>Isotomidae</taxon>
        <taxon>Proisotominae</taxon>
        <taxon>Folsomia</taxon>
    </lineage>
</organism>
<accession>A0A226EQD4</accession>
<dbReference type="STRING" id="158441.A0A226EQD4"/>
<dbReference type="FunFam" id="3.40.50.720:FF:000131">
    <property type="entry name" value="Short-chain dehydrogenase/reductase 3"/>
    <property type="match status" value="1"/>
</dbReference>
<comment type="caution">
    <text evidence="14">The sequence shown here is derived from an EMBL/GenBank/DDBJ whole genome shotgun (WGS) entry which is preliminary data.</text>
</comment>
<proteinExistence type="inferred from homology"/>
<evidence type="ECO:0000256" key="9">
    <source>
        <dbReference type="ARBA" id="ARBA00059620"/>
    </source>
</evidence>
<dbReference type="Pfam" id="PF00106">
    <property type="entry name" value="adh_short"/>
    <property type="match status" value="1"/>
</dbReference>
<evidence type="ECO:0000256" key="5">
    <source>
        <dbReference type="ARBA" id="ARBA00022989"/>
    </source>
</evidence>